<evidence type="ECO:0000313" key="2">
    <source>
        <dbReference type="Proteomes" id="UP000319010"/>
    </source>
</evidence>
<gene>
    <name evidence="1" type="ORF">FK256_07510</name>
</gene>
<reference evidence="1 2" key="1">
    <citation type="submission" date="2019-06" db="EMBL/GenBank/DDBJ databases">
        <title>Draft genome sequence of Actinomyces johnsonii CCUG 34287T.</title>
        <authorList>
            <person name="Salva-Serra F."/>
            <person name="Cardew S."/>
            <person name="Moore E."/>
        </authorList>
    </citation>
    <scope>NUCLEOTIDE SEQUENCE [LARGE SCALE GENOMIC DNA]</scope>
    <source>
        <strain evidence="1 2">CCUG 34287</strain>
    </source>
</reference>
<dbReference type="Proteomes" id="UP000319010">
    <property type="component" value="Unassembled WGS sequence"/>
</dbReference>
<accession>A0A508A2Z7</accession>
<protein>
    <submittedName>
        <fullName evidence="1">Uncharacterized protein</fullName>
    </submittedName>
</protein>
<comment type="caution">
    <text evidence="1">The sequence shown here is derived from an EMBL/GenBank/DDBJ whole genome shotgun (WGS) entry which is preliminary data.</text>
</comment>
<dbReference type="RefSeq" id="WP_141424317.1">
    <property type="nucleotide sequence ID" value="NZ_JASPFB010000009.1"/>
</dbReference>
<dbReference type="AlphaFoldDB" id="A0A508A2Z7"/>
<evidence type="ECO:0000313" key="1">
    <source>
        <dbReference type="EMBL" id="TQD43123.1"/>
    </source>
</evidence>
<sequence>MSTHQTSTSSPDQMEPEIHWAEDADFQWRAATELLIALGVPRSIARLTQDLRTSIARLEQIDARLPRDGEPLPEADRLTRNNAVDDVARAILPLAHATLERIRAEELRTEVVGVDYTAVCAAVAQLEATYRAGWWRSAEREGADFFLREVEALDRLNVPPVRANWRDAGKIVGILRKMPNSTLRRVAPTTNPMALRFMVLFALQSGYRDGLFDNTISIPRLIHTKTSEYRSTYRTSSAA</sequence>
<organism evidence="1 2">
    <name type="scientific">Actinomyces johnsonii</name>
    <dbReference type="NCBI Taxonomy" id="544581"/>
    <lineage>
        <taxon>Bacteria</taxon>
        <taxon>Bacillati</taxon>
        <taxon>Actinomycetota</taxon>
        <taxon>Actinomycetes</taxon>
        <taxon>Actinomycetales</taxon>
        <taxon>Actinomycetaceae</taxon>
        <taxon>Actinomyces</taxon>
    </lineage>
</organism>
<dbReference type="EMBL" id="VICB01000010">
    <property type="protein sequence ID" value="TQD43123.1"/>
    <property type="molecule type" value="Genomic_DNA"/>
</dbReference>
<name>A0A508A2Z7_9ACTO</name>
<proteinExistence type="predicted"/>